<name>A0ABW4HT26_9BACI</name>
<proteinExistence type="predicted"/>
<protein>
    <submittedName>
        <fullName evidence="3">Glycosyltransferase family 4 protein</fullName>
        <ecNumber evidence="3">2.4.-.-</ecNumber>
    </submittedName>
</protein>
<dbReference type="Pfam" id="PF00534">
    <property type="entry name" value="Glycos_transf_1"/>
    <property type="match status" value="1"/>
</dbReference>
<dbReference type="Gene3D" id="3.40.50.2000">
    <property type="entry name" value="Glycogen Phosphorylase B"/>
    <property type="match status" value="2"/>
</dbReference>
<dbReference type="EC" id="2.4.-.-" evidence="3"/>
<dbReference type="Pfam" id="PF13439">
    <property type="entry name" value="Glyco_transf_4"/>
    <property type="match status" value="1"/>
</dbReference>
<organism evidence="3 4">
    <name type="scientific">Oceanobacillus luteolus</name>
    <dbReference type="NCBI Taxonomy" id="1274358"/>
    <lineage>
        <taxon>Bacteria</taxon>
        <taxon>Bacillati</taxon>
        <taxon>Bacillota</taxon>
        <taxon>Bacilli</taxon>
        <taxon>Bacillales</taxon>
        <taxon>Bacillaceae</taxon>
        <taxon>Oceanobacillus</taxon>
    </lineage>
</organism>
<dbReference type="InterPro" id="IPR001296">
    <property type="entry name" value="Glyco_trans_1"/>
</dbReference>
<evidence type="ECO:0000259" key="2">
    <source>
        <dbReference type="Pfam" id="PF13439"/>
    </source>
</evidence>
<accession>A0ABW4HT26</accession>
<gene>
    <name evidence="3" type="ORF">ACFSBH_14200</name>
</gene>
<feature type="domain" description="Glycosyltransferase subfamily 4-like N-terminal" evidence="2">
    <location>
        <begin position="14"/>
        <end position="176"/>
    </location>
</feature>
<reference evidence="4" key="1">
    <citation type="journal article" date="2019" name="Int. J. Syst. Evol. Microbiol.">
        <title>The Global Catalogue of Microorganisms (GCM) 10K type strain sequencing project: providing services to taxonomists for standard genome sequencing and annotation.</title>
        <authorList>
            <consortium name="The Broad Institute Genomics Platform"/>
            <consortium name="The Broad Institute Genome Sequencing Center for Infectious Disease"/>
            <person name="Wu L."/>
            <person name="Ma J."/>
        </authorList>
    </citation>
    <scope>NUCLEOTIDE SEQUENCE [LARGE SCALE GENOMIC DNA]</scope>
    <source>
        <strain evidence="4">CGMCC 1.12376</strain>
    </source>
</reference>
<evidence type="ECO:0000313" key="4">
    <source>
        <dbReference type="Proteomes" id="UP001597221"/>
    </source>
</evidence>
<dbReference type="SUPFAM" id="SSF53756">
    <property type="entry name" value="UDP-Glycosyltransferase/glycogen phosphorylase"/>
    <property type="match status" value="1"/>
</dbReference>
<feature type="domain" description="Glycosyl transferase family 1" evidence="1">
    <location>
        <begin position="195"/>
        <end position="347"/>
    </location>
</feature>
<comment type="caution">
    <text evidence="3">The sequence shown here is derived from an EMBL/GenBank/DDBJ whole genome shotgun (WGS) entry which is preliminary data.</text>
</comment>
<keyword evidence="3" id="KW-0328">Glycosyltransferase</keyword>
<dbReference type="RefSeq" id="WP_379598177.1">
    <property type="nucleotide sequence ID" value="NZ_JBHUDE010000132.1"/>
</dbReference>
<dbReference type="GO" id="GO:0016757">
    <property type="term" value="F:glycosyltransferase activity"/>
    <property type="evidence" value="ECO:0007669"/>
    <property type="project" value="UniProtKB-KW"/>
</dbReference>
<sequence length="382" mass="43801">MRIAIFTDTFVPDVNGVARTLDRYTKFLKKNNIDYRVFAPKATKESQFSSQVLSFQSMPFLLYPECRIAFPNMLQIKEEIMEFKPDIIHVATPFNLGLCGLHFAKKYHIPLVGSYHTDFDKYLEHYHLQFLTDVLWKYLKWFHRPLEKIFVPSIDTKVRLEEHDFKNIAIWPRGIDGDIFHRDYHTELVRTTYGIEEKYILLYVGRIASEKDIMLLPSIAEHLPEGIKEKVHWLVVGDGPLKEGLKTAAPDNMTLTGFIEGKELARVYAAANLFVFPSASETFGNVVLESLACGTPVIGADAGGVRNIIERGKTGLLCEEKNAMQFAQAVVSLLSNDELRVRMGEQGFRYAQAQSWETIFHRLLDNYEDVLSIDTWKLDILA</sequence>
<dbReference type="CDD" id="cd03814">
    <property type="entry name" value="GT4-like"/>
    <property type="match status" value="1"/>
</dbReference>
<evidence type="ECO:0000313" key="3">
    <source>
        <dbReference type="EMBL" id="MFD1608773.1"/>
    </source>
</evidence>
<dbReference type="InterPro" id="IPR028098">
    <property type="entry name" value="Glyco_trans_4-like_N"/>
</dbReference>
<dbReference type="EMBL" id="JBHUDE010000132">
    <property type="protein sequence ID" value="MFD1608773.1"/>
    <property type="molecule type" value="Genomic_DNA"/>
</dbReference>
<dbReference type="Proteomes" id="UP001597221">
    <property type="component" value="Unassembled WGS sequence"/>
</dbReference>
<keyword evidence="4" id="KW-1185">Reference proteome</keyword>
<keyword evidence="3" id="KW-0808">Transferase</keyword>
<dbReference type="InterPro" id="IPR050194">
    <property type="entry name" value="Glycosyltransferase_grp1"/>
</dbReference>
<evidence type="ECO:0000259" key="1">
    <source>
        <dbReference type="Pfam" id="PF00534"/>
    </source>
</evidence>
<dbReference type="PANTHER" id="PTHR45947">
    <property type="entry name" value="SULFOQUINOVOSYL TRANSFERASE SQD2"/>
    <property type="match status" value="1"/>
</dbReference>
<dbReference type="PANTHER" id="PTHR45947:SF3">
    <property type="entry name" value="SULFOQUINOVOSYL TRANSFERASE SQD2"/>
    <property type="match status" value="1"/>
</dbReference>